<gene>
    <name evidence="8" type="primary">LOC100175401</name>
</gene>
<organism evidence="8">
    <name type="scientific">Phallusia mammillata</name>
    <dbReference type="NCBI Taxonomy" id="59560"/>
    <lineage>
        <taxon>Eukaryota</taxon>
        <taxon>Metazoa</taxon>
        <taxon>Chordata</taxon>
        <taxon>Tunicata</taxon>
        <taxon>Ascidiacea</taxon>
        <taxon>Phlebobranchia</taxon>
        <taxon>Ascidiidae</taxon>
        <taxon>Phallusia</taxon>
    </lineage>
</organism>
<dbReference type="AlphaFoldDB" id="A0A6F9DGY7"/>
<evidence type="ECO:0000313" key="8">
    <source>
        <dbReference type="EMBL" id="CAB3260440.1"/>
    </source>
</evidence>
<sequence>MFRLACCLLCYLVLLSSLSAAGRYGSTESCRVMNAKASKSRKLFASPNFPEKFAEQTQCTWIVKAPSGYRVRLSFKSFYLVGASMKQCTRQKLKIEDLFTGLIDGPYCGNTLPPEVVSTGQGFRVTLESNAVGMHATYKGFQIVYHLTTAPSSQRMRDSAGLWQTYRLTGNGFTLPPQTAPTPTRGPDEVDSNNNAAIDAINNEVNANKNNDKNMELNNQHEEQYLPIPDVYDTSISYRPNKKRKNPVRKKTPPVRKTVPKPRPVPGNRFRNPGSTDSSKSSPMLSGGEVAGIVIGVLIVLCIGFLIFYTVCIKRKRKNQQNNKPKSKSGNRHELRAVAIPARQAPVHKNVALPRGKVAGRTDNTSRSTHKQQHYHQPRTRPRHTRHPNQPPPSYSASGYYS</sequence>
<evidence type="ECO:0000256" key="6">
    <source>
        <dbReference type="SAM" id="SignalP"/>
    </source>
</evidence>
<dbReference type="PROSITE" id="PS01180">
    <property type="entry name" value="CUB"/>
    <property type="match status" value="1"/>
</dbReference>
<feature type="region of interest" description="Disordered" evidence="4">
    <location>
        <begin position="222"/>
        <end position="286"/>
    </location>
</feature>
<evidence type="ECO:0000256" key="4">
    <source>
        <dbReference type="SAM" id="MobiDB-lite"/>
    </source>
</evidence>
<feature type="compositionally biased region" description="Basic residues" evidence="4">
    <location>
        <begin position="368"/>
        <end position="387"/>
    </location>
</feature>
<dbReference type="InterPro" id="IPR035914">
    <property type="entry name" value="Sperma_CUB_dom_sf"/>
</dbReference>
<protein>
    <submittedName>
        <fullName evidence="8">Uncharacterized protein LOC100175401</fullName>
    </submittedName>
</protein>
<dbReference type="PANTHER" id="PTHR24251">
    <property type="entry name" value="OVOCHYMASE-RELATED"/>
    <property type="match status" value="1"/>
</dbReference>
<feature type="transmembrane region" description="Helical" evidence="5">
    <location>
        <begin position="290"/>
        <end position="312"/>
    </location>
</feature>
<dbReference type="SMART" id="SM00042">
    <property type="entry name" value="CUB"/>
    <property type="match status" value="1"/>
</dbReference>
<proteinExistence type="evidence at transcript level"/>
<keyword evidence="2" id="KW-1015">Disulfide bond</keyword>
<dbReference type="CDD" id="cd00041">
    <property type="entry name" value="CUB"/>
    <property type="match status" value="1"/>
</dbReference>
<evidence type="ECO:0000256" key="1">
    <source>
        <dbReference type="ARBA" id="ARBA00022737"/>
    </source>
</evidence>
<keyword evidence="6" id="KW-0732">Signal</keyword>
<evidence type="ECO:0000259" key="7">
    <source>
        <dbReference type="PROSITE" id="PS01180"/>
    </source>
</evidence>
<feature type="signal peptide" evidence="6">
    <location>
        <begin position="1"/>
        <end position="21"/>
    </location>
</feature>
<evidence type="ECO:0000256" key="2">
    <source>
        <dbReference type="ARBA" id="ARBA00023157"/>
    </source>
</evidence>
<keyword evidence="5" id="KW-0472">Membrane</keyword>
<keyword evidence="1" id="KW-0677">Repeat</keyword>
<dbReference type="EMBL" id="LR786374">
    <property type="protein sequence ID" value="CAB3260440.1"/>
    <property type="molecule type" value="mRNA"/>
</dbReference>
<reference evidence="8" key="1">
    <citation type="submission" date="2020-04" db="EMBL/GenBank/DDBJ databases">
        <authorList>
            <person name="Neveu A P."/>
        </authorList>
    </citation>
    <scope>NUCLEOTIDE SEQUENCE</scope>
    <source>
        <tissue evidence="8">Whole embryo</tissue>
    </source>
</reference>
<feature type="region of interest" description="Disordered" evidence="4">
    <location>
        <begin position="172"/>
        <end position="194"/>
    </location>
</feature>
<dbReference type="InterPro" id="IPR000859">
    <property type="entry name" value="CUB_dom"/>
</dbReference>
<accession>A0A6F9DGY7</accession>
<dbReference type="Gene3D" id="2.60.120.290">
    <property type="entry name" value="Spermadhesin, CUB domain"/>
    <property type="match status" value="1"/>
</dbReference>
<comment type="caution">
    <text evidence="3">Lacks conserved residue(s) required for the propagation of feature annotation.</text>
</comment>
<feature type="compositionally biased region" description="Polar residues" evidence="4">
    <location>
        <begin position="273"/>
        <end position="284"/>
    </location>
</feature>
<evidence type="ECO:0000256" key="3">
    <source>
        <dbReference type="PROSITE-ProRule" id="PRU00059"/>
    </source>
</evidence>
<evidence type="ECO:0000256" key="5">
    <source>
        <dbReference type="SAM" id="Phobius"/>
    </source>
</evidence>
<keyword evidence="5" id="KW-0812">Transmembrane</keyword>
<feature type="domain" description="CUB" evidence="7">
    <location>
        <begin position="30"/>
        <end position="148"/>
    </location>
</feature>
<dbReference type="SUPFAM" id="SSF49854">
    <property type="entry name" value="Spermadhesin, CUB domain"/>
    <property type="match status" value="1"/>
</dbReference>
<feature type="compositionally biased region" description="Basic residues" evidence="4">
    <location>
        <begin position="318"/>
        <end position="330"/>
    </location>
</feature>
<keyword evidence="5" id="KW-1133">Transmembrane helix</keyword>
<name>A0A6F9DGY7_9ASCI</name>
<feature type="region of interest" description="Disordered" evidence="4">
    <location>
        <begin position="318"/>
        <end position="402"/>
    </location>
</feature>
<dbReference type="Pfam" id="PF00431">
    <property type="entry name" value="CUB"/>
    <property type="match status" value="1"/>
</dbReference>
<feature type="compositionally biased region" description="Basic residues" evidence="4">
    <location>
        <begin position="240"/>
        <end position="260"/>
    </location>
</feature>
<feature type="chain" id="PRO_5026290763" evidence="6">
    <location>
        <begin position="22"/>
        <end position="402"/>
    </location>
</feature>